<dbReference type="EMBL" id="BT148487">
    <property type="protein sequence ID" value="AFK48281.1"/>
    <property type="molecule type" value="mRNA"/>
</dbReference>
<dbReference type="AlphaFoldDB" id="I3T6Y9"/>
<name>I3T6Y9_MEDTR</name>
<reference evidence="1" key="1">
    <citation type="submission" date="2012-05" db="EMBL/GenBank/DDBJ databases">
        <authorList>
            <person name="Krishnakumar V."/>
            <person name="Cheung F."/>
            <person name="Xiao Y."/>
            <person name="Chan A."/>
            <person name="Moskal W.A."/>
            <person name="Town C.D."/>
        </authorList>
    </citation>
    <scope>NUCLEOTIDE SEQUENCE</scope>
</reference>
<sequence length="64" mass="7083">MHNFGHEDDLVIELANEVRKVLGVVNVVLNEKKLVGPTQLPHQPHVPIPSLQLHPLPEPIALDS</sequence>
<protein>
    <submittedName>
        <fullName evidence="1">Uncharacterized protein</fullName>
    </submittedName>
</protein>
<organism evidence="1">
    <name type="scientific">Medicago truncatula</name>
    <name type="common">Barrel medic</name>
    <name type="synonym">Medicago tribuloides</name>
    <dbReference type="NCBI Taxonomy" id="3880"/>
    <lineage>
        <taxon>Eukaryota</taxon>
        <taxon>Viridiplantae</taxon>
        <taxon>Streptophyta</taxon>
        <taxon>Embryophyta</taxon>
        <taxon>Tracheophyta</taxon>
        <taxon>Spermatophyta</taxon>
        <taxon>Magnoliopsida</taxon>
        <taxon>eudicotyledons</taxon>
        <taxon>Gunneridae</taxon>
        <taxon>Pentapetalae</taxon>
        <taxon>rosids</taxon>
        <taxon>fabids</taxon>
        <taxon>Fabales</taxon>
        <taxon>Fabaceae</taxon>
        <taxon>Papilionoideae</taxon>
        <taxon>50 kb inversion clade</taxon>
        <taxon>NPAAA clade</taxon>
        <taxon>Hologalegina</taxon>
        <taxon>IRL clade</taxon>
        <taxon>Trifolieae</taxon>
        <taxon>Medicago</taxon>
    </lineage>
</organism>
<proteinExistence type="evidence at transcript level"/>
<evidence type="ECO:0000313" key="1">
    <source>
        <dbReference type="EMBL" id="AFK48281.1"/>
    </source>
</evidence>
<accession>I3T6Y9</accession>